<dbReference type="AlphaFoldDB" id="A0A8I3ACS0"/>
<keyword evidence="2" id="KW-1185">Reference proteome</keyword>
<dbReference type="Proteomes" id="UP000683000">
    <property type="component" value="Unassembled WGS sequence"/>
</dbReference>
<gene>
    <name evidence="1" type="ORF">JVT61DRAFT_4984</name>
</gene>
<reference evidence="1" key="1">
    <citation type="submission" date="2021-03" db="EMBL/GenBank/DDBJ databases">
        <title>Evolutionary innovations through gain and loss of genes in the ectomycorrhizal Boletales.</title>
        <authorList>
            <person name="Wu G."/>
            <person name="Miyauchi S."/>
            <person name="Morin E."/>
            <person name="Yang Z.-L."/>
            <person name="Xu J."/>
            <person name="Martin F.M."/>
        </authorList>
    </citation>
    <scope>NUCLEOTIDE SEQUENCE</scope>
    <source>
        <strain evidence="1">BR01</strain>
    </source>
</reference>
<name>A0A8I3ACS0_9AGAM</name>
<dbReference type="EMBL" id="JAGFBS010000002">
    <property type="protein sequence ID" value="KAG6380618.1"/>
    <property type="molecule type" value="Genomic_DNA"/>
</dbReference>
<accession>A0A8I3ACS0</accession>
<proteinExistence type="predicted"/>
<protein>
    <submittedName>
        <fullName evidence="1">Uncharacterized protein</fullName>
    </submittedName>
</protein>
<sequence>MPAGKREPQGQIRNKYWRDDKQVVSHTASDTPHCTVNQSEVPTIRCTEQTIRPVVHFPHDSPKNATPLLPLAHSNVSLNTAGVVDSVGGEEVLSIMGIMHLYDYEGGRWLAGYNSTGNYTITKHLARMANSRF</sequence>
<comment type="caution">
    <text evidence="1">The sequence shown here is derived from an EMBL/GenBank/DDBJ whole genome shotgun (WGS) entry which is preliminary data.</text>
</comment>
<evidence type="ECO:0000313" key="1">
    <source>
        <dbReference type="EMBL" id="KAG6380618.1"/>
    </source>
</evidence>
<evidence type="ECO:0000313" key="2">
    <source>
        <dbReference type="Proteomes" id="UP000683000"/>
    </source>
</evidence>
<organism evidence="1 2">
    <name type="scientific">Boletus reticuloceps</name>
    <dbReference type="NCBI Taxonomy" id="495285"/>
    <lineage>
        <taxon>Eukaryota</taxon>
        <taxon>Fungi</taxon>
        <taxon>Dikarya</taxon>
        <taxon>Basidiomycota</taxon>
        <taxon>Agaricomycotina</taxon>
        <taxon>Agaricomycetes</taxon>
        <taxon>Agaricomycetidae</taxon>
        <taxon>Boletales</taxon>
        <taxon>Boletineae</taxon>
        <taxon>Boletaceae</taxon>
        <taxon>Boletoideae</taxon>
        <taxon>Boletus</taxon>
    </lineage>
</organism>